<protein>
    <recommendedName>
        <fullName evidence="4">WAP domain-containing protein</fullName>
    </recommendedName>
</protein>
<feature type="signal peptide" evidence="1">
    <location>
        <begin position="1"/>
        <end position="19"/>
    </location>
</feature>
<accession>A0A8J4Q8J3</accession>
<feature type="chain" id="PRO_5035147766" description="WAP domain-containing protein" evidence="1">
    <location>
        <begin position="20"/>
        <end position="76"/>
    </location>
</feature>
<reference evidence="2" key="1">
    <citation type="submission" date="2020-01" db="EMBL/GenBank/DDBJ databases">
        <title>Development of genomics and gene disruption for Polysphondylium violaceum indicates a role for the polyketide synthase stlB in stalk morphogenesis.</title>
        <authorList>
            <person name="Narita B."/>
            <person name="Kawabe Y."/>
            <person name="Kin K."/>
            <person name="Saito T."/>
            <person name="Gibbs R."/>
            <person name="Kuspa A."/>
            <person name="Muzny D."/>
            <person name="Queller D."/>
            <person name="Richards S."/>
            <person name="Strassman J."/>
            <person name="Sucgang R."/>
            <person name="Worley K."/>
            <person name="Schaap P."/>
        </authorList>
    </citation>
    <scope>NUCLEOTIDE SEQUENCE</scope>
    <source>
        <strain evidence="2">QSvi11</strain>
    </source>
</reference>
<evidence type="ECO:0000313" key="2">
    <source>
        <dbReference type="EMBL" id="KAF2076766.1"/>
    </source>
</evidence>
<dbReference type="EMBL" id="AJWJ01000050">
    <property type="protein sequence ID" value="KAF2076766.1"/>
    <property type="molecule type" value="Genomic_DNA"/>
</dbReference>
<dbReference type="AlphaFoldDB" id="A0A8J4Q8J3"/>
<organism evidence="2 3">
    <name type="scientific">Polysphondylium violaceum</name>
    <dbReference type="NCBI Taxonomy" id="133409"/>
    <lineage>
        <taxon>Eukaryota</taxon>
        <taxon>Amoebozoa</taxon>
        <taxon>Evosea</taxon>
        <taxon>Eumycetozoa</taxon>
        <taxon>Dictyostelia</taxon>
        <taxon>Dictyosteliales</taxon>
        <taxon>Dictyosteliaceae</taxon>
        <taxon>Polysphondylium</taxon>
    </lineage>
</organism>
<name>A0A8J4Q8J3_9MYCE</name>
<keyword evidence="1" id="KW-0732">Signal</keyword>
<evidence type="ECO:0008006" key="4">
    <source>
        <dbReference type="Google" id="ProtNLM"/>
    </source>
</evidence>
<proteinExistence type="predicted"/>
<sequence>MRSYLIVIIVLLTISLTLAEQNHDVPEEIIYGGIRLRCPKFSGAGACIEACDNCAADELCCGNGCGHVCTKGVPVL</sequence>
<dbReference type="OrthoDB" id="4473401at2759"/>
<gene>
    <name evidence="2" type="ORF">CYY_001955</name>
</gene>
<evidence type="ECO:0000313" key="3">
    <source>
        <dbReference type="Proteomes" id="UP000695562"/>
    </source>
</evidence>
<keyword evidence="3" id="KW-1185">Reference proteome</keyword>
<evidence type="ECO:0000256" key="1">
    <source>
        <dbReference type="SAM" id="SignalP"/>
    </source>
</evidence>
<comment type="caution">
    <text evidence="2">The sequence shown here is derived from an EMBL/GenBank/DDBJ whole genome shotgun (WGS) entry which is preliminary data.</text>
</comment>
<dbReference type="Proteomes" id="UP000695562">
    <property type="component" value="Unassembled WGS sequence"/>
</dbReference>